<gene>
    <name evidence="3" type="ORF">H9Q16_05115</name>
</gene>
<sequence length="264" mass="28975">MCRWAAWQGAPLFLSQMISAPEHSLIQQSREANKCKTAINADGFGLAWYDKRPTPGLYRDVYPAWSDPNLLALADQVQARLFMAHVRASTGSATSRNNCHPFVQGRWSFMHNGQVGGFSRFRKAADMLIPDSLYADRKGASDSEALFLVACGLGLDTDPKGALAAAIARFEHLSREAGEEPHMRCTAALSDGEVLYAVRYASDTLAPSLFYRWYPDWQGWAVVSEPYDTSSGDWIEVPKGSFCTFTATNCEITPFAPAASLCAA</sequence>
<feature type="domain" description="Glutamine amidotransferase type-2" evidence="2">
    <location>
        <begin position="2"/>
        <end position="264"/>
    </location>
</feature>
<keyword evidence="1 3" id="KW-0315">Glutamine amidotransferase</keyword>
<accession>A0A927HEE1</accession>
<dbReference type="InterPro" id="IPR017932">
    <property type="entry name" value="GATase_2_dom"/>
</dbReference>
<comment type="caution">
    <text evidence="3">The sequence shown here is derived from an EMBL/GenBank/DDBJ whole genome shotgun (WGS) entry which is preliminary data.</text>
</comment>
<dbReference type="EMBL" id="JACTAG010000001">
    <property type="protein sequence ID" value="MBD3663293.1"/>
    <property type="molecule type" value="Genomic_DNA"/>
</dbReference>
<reference evidence="3" key="1">
    <citation type="submission" date="2020-08" db="EMBL/GenBank/DDBJ databases">
        <title>Sulfitobacter aestuariivivens sp. nov., isolated from a tidal flat.</title>
        <authorList>
            <person name="Park S."/>
            <person name="Yoon J.-H."/>
        </authorList>
    </citation>
    <scope>NUCLEOTIDE SEQUENCE</scope>
    <source>
        <strain evidence="3">TSTF-M16</strain>
    </source>
</reference>
<dbReference type="PANTHER" id="PTHR43187:SF1">
    <property type="entry name" value="GLUTAMINE AMIDOTRANSFERASE DUG3-RELATED"/>
    <property type="match status" value="1"/>
</dbReference>
<dbReference type="Proteomes" id="UP000635142">
    <property type="component" value="Unassembled WGS sequence"/>
</dbReference>
<evidence type="ECO:0000313" key="3">
    <source>
        <dbReference type="EMBL" id="MBD3663293.1"/>
    </source>
</evidence>
<dbReference type="Pfam" id="PF13230">
    <property type="entry name" value="GATase_4"/>
    <property type="match status" value="1"/>
</dbReference>
<dbReference type="SUPFAM" id="SSF56235">
    <property type="entry name" value="N-terminal nucleophile aminohydrolases (Ntn hydrolases)"/>
    <property type="match status" value="1"/>
</dbReference>
<name>A0A927HEE1_9RHOB</name>
<proteinExistence type="predicted"/>
<dbReference type="PROSITE" id="PS51278">
    <property type="entry name" value="GATASE_TYPE_2"/>
    <property type="match status" value="1"/>
</dbReference>
<evidence type="ECO:0000256" key="1">
    <source>
        <dbReference type="ARBA" id="ARBA00022962"/>
    </source>
</evidence>
<dbReference type="AlphaFoldDB" id="A0A927HEE1"/>
<dbReference type="InterPro" id="IPR029055">
    <property type="entry name" value="Ntn_hydrolases_N"/>
</dbReference>
<organism evidence="3 4">
    <name type="scientific">Sulfitobacter aestuariivivens</name>
    <dbReference type="NCBI Taxonomy" id="2766981"/>
    <lineage>
        <taxon>Bacteria</taxon>
        <taxon>Pseudomonadati</taxon>
        <taxon>Pseudomonadota</taxon>
        <taxon>Alphaproteobacteria</taxon>
        <taxon>Rhodobacterales</taxon>
        <taxon>Roseobacteraceae</taxon>
        <taxon>Sulfitobacter</taxon>
    </lineage>
</organism>
<dbReference type="Gene3D" id="3.60.20.10">
    <property type="entry name" value="Glutamine Phosphoribosylpyrophosphate, subunit 1, domain 1"/>
    <property type="match status" value="1"/>
</dbReference>
<dbReference type="CDD" id="cd01908">
    <property type="entry name" value="YafJ"/>
    <property type="match status" value="1"/>
</dbReference>
<evidence type="ECO:0000259" key="2">
    <source>
        <dbReference type="PROSITE" id="PS51278"/>
    </source>
</evidence>
<dbReference type="InterPro" id="IPR052373">
    <property type="entry name" value="Gamma-glu_amide_hydrolase"/>
</dbReference>
<evidence type="ECO:0000313" key="4">
    <source>
        <dbReference type="Proteomes" id="UP000635142"/>
    </source>
</evidence>
<keyword evidence="4" id="KW-1185">Reference proteome</keyword>
<dbReference type="InterPro" id="IPR026869">
    <property type="entry name" value="EgtC-like"/>
</dbReference>
<protein>
    <submittedName>
        <fullName evidence="3">Class II glutamine amidotransferase</fullName>
    </submittedName>
</protein>
<dbReference type="PANTHER" id="PTHR43187">
    <property type="entry name" value="GLUTAMINE AMIDOTRANSFERASE DUG3-RELATED"/>
    <property type="match status" value="1"/>
</dbReference>
<dbReference type="RefSeq" id="WP_191074266.1">
    <property type="nucleotide sequence ID" value="NZ_JACTAG010000001.1"/>
</dbReference>